<dbReference type="Pfam" id="PF02729">
    <property type="entry name" value="OTCace_N"/>
    <property type="match status" value="1"/>
</dbReference>
<protein>
    <submittedName>
        <fullName evidence="3">Putative aspartate/ornithine carbamoyltransferase</fullName>
    </submittedName>
</protein>
<dbReference type="InterPro" id="IPR006132">
    <property type="entry name" value="Asp/Orn_carbamoyltranf_P-bd"/>
</dbReference>
<reference evidence="3 4" key="1">
    <citation type="journal article" date="2012" name="J. Bacteriol.">
        <title>Genome Sequence of Corynebacterium casei UCMA 3821, Isolated from a Smear-Ripened Cheese.</title>
        <authorList>
            <person name="Monnet C."/>
            <person name="Loux V."/>
            <person name="Bento P."/>
            <person name="Gibrat J.F."/>
            <person name="Straub C."/>
            <person name="Bonnarme P."/>
            <person name="Landaud S."/>
            <person name="Irlinger F."/>
        </authorList>
    </citation>
    <scope>NUCLEOTIDE SEQUENCE [LARGE SCALE GENOMIC DNA]</scope>
    <source>
        <strain evidence="3 4">UCMA 3821</strain>
    </source>
</reference>
<evidence type="ECO:0000256" key="1">
    <source>
        <dbReference type="ARBA" id="ARBA00022679"/>
    </source>
</evidence>
<dbReference type="GO" id="GO:0016597">
    <property type="term" value="F:amino acid binding"/>
    <property type="evidence" value="ECO:0007669"/>
    <property type="project" value="InterPro"/>
</dbReference>
<dbReference type="EMBL" id="CAFW01000079">
    <property type="protein sequence ID" value="CCE55363.1"/>
    <property type="molecule type" value="Genomic_DNA"/>
</dbReference>
<dbReference type="SUPFAM" id="SSF53671">
    <property type="entry name" value="Aspartate/ornithine carbamoyltransferase"/>
    <property type="match status" value="1"/>
</dbReference>
<proteinExistence type="predicted"/>
<gene>
    <name evidence="3" type="ORF">CCAS_09295</name>
</gene>
<name>G7HYU8_9CORY</name>
<dbReference type="InterPro" id="IPR036901">
    <property type="entry name" value="Asp/Orn_carbamoylTrfase_sf"/>
</dbReference>
<dbReference type="PANTHER" id="PTHR45753">
    <property type="entry name" value="ORNITHINE CARBAMOYLTRANSFERASE, MITOCHONDRIAL"/>
    <property type="match status" value="1"/>
</dbReference>
<dbReference type="AlphaFoldDB" id="G7HYU8"/>
<evidence type="ECO:0000313" key="3">
    <source>
        <dbReference type="EMBL" id="CCE55363.1"/>
    </source>
</evidence>
<dbReference type="PANTHER" id="PTHR45753:SF3">
    <property type="entry name" value="ORNITHINE TRANSCARBAMYLASE, MITOCHONDRIAL"/>
    <property type="match status" value="1"/>
</dbReference>
<accession>G7HYU8</accession>
<organism evidence="3 4">
    <name type="scientific">Corynebacterium casei UCMA 3821</name>
    <dbReference type="NCBI Taxonomy" id="1110505"/>
    <lineage>
        <taxon>Bacteria</taxon>
        <taxon>Bacillati</taxon>
        <taxon>Actinomycetota</taxon>
        <taxon>Actinomycetes</taxon>
        <taxon>Mycobacteriales</taxon>
        <taxon>Corynebacteriaceae</taxon>
        <taxon>Corynebacterium</taxon>
    </lineage>
</organism>
<sequence>MSFRHLLCLNDFFGEELESFLIDVAQFEAERSSTFNGVVAMFFPSTGVHNRQLFEQAALKLGLQPKMLPVEALEKGEYLKEVARSLTEWADVVVVEHPDSNIAYGLAENDAIPVINAMSDDGYPPEVLSVLNSLSETQGWHWPRYLFVAPVGNLAVEWFCASESIGFKFTQSCPDDLRVAGAYWETEIGDAIKRADVVIVGPHGEHAKRLTDYQITARLLDMAPEDVQLIVCPGVVPGQELSDAALAHPSFVGHDF</sequence>
<dbReference type="GO" id="GO:0019240">
    <property type="term" value="P:citrulline biosynthetic process"/>
    <property type="evidence" value="ECO:0007669"/>
    <property type="project" value="TreeGrafter"/>
</dbReference>
<feature type="domain" description="Aspartate/ornithine carbamoyltransferase carbamoyl-P binding" evidence="2">
    <location>
        <begin position="4"/>
        <end position="128"/>
    </location>
</feature>
<dbReference type="GO" id="GO:0042450">
    <property type="term" value="P:L-arginine biosynthetic process via ornithine"/>
    <property type="evidence" value="ECO:0007669"/>
    <property type="project" value="TreeGrafter"/>
</dbReference>
<dbReference type="RefSeq" id="WP_006822832.1">
    <property type="nucleotide sequence ID" value="NZ_CAFW01000079.1"/>
</dbReference>
<dbReference type="Gene3D" id="3.40.50.1370">
    <property type="entry name" value="Aspartate/ornithine carbamoyltransferase"/>
    <property type="match status" value="2"/>
</dbReference>
<evidence type="ECO:0000313" key="4">
    <source>
        <dbReference type="Proteomes" id="UP000004840"/>
    </source>
</evidence>
<dbReference type="Proteomes" id="UP000004840">
    <property type="component" value="Unassembled WGS sequence"/>
</dbReference>
<dbReference type="GO" id="GO:0004585">
    <property type="term" value="F:ornithine carbamoyltransferase activity"/>
    <property type="evidence" value="ECO:0007669"/>
    <property type="project" value="TreeGrafter"/>
</dbReference>
<keyword evidence="1 3" id="KW-0808">Transferase</keyword>
<evidence type="ECO:0000259" key="2">
    <source>
        <dbReference type="Pfam" id="PF02729"/>
    </source>
</evidence>
<comment type="caution">
    <text evidence="3">The sequence shown here is derived from an EMBL/GenBank/DDBJ whole genome shotgun (WGS) entry which is preliminary data.</text>
</comment>